<keyword evidence="8" id="KW-1185">Reference proteome</keyword>
<keyword evidence="5 6" id="KW-0472">Membrane</keyword>
<comment type="similarity">
    <text evidence="2">Belongs to the UPF0220 family.</text>
</comment>
<feature type="transmembrane region" description="Helical" evidence="6">
    <location>
        <begin position="46"/>
        <end position="67"/>
    </location>
</feature>
<dbReference type="OMA" id="VHITFVD"/>
<comment type="subcellular location">
    <subcellularLocation>
        <location evidence="1">Membrane</location>
        <topology evidence="1">Multi-pass membrane protein</topology>
    </subcellularLocation>
</comment>
<dbReference type="EMBL" id="LODT01000039">
    <property type="protein sequence ID" value="KYQ89558.1"/>
    <property type="molecule type" value="Genomic_DNA"/>
</dbReference>
<dbReference type="PANTHER" id="PTHR13180">
    <property type="entry name" value="SMALL MEMBRANE PROTEIN-RELATED"/>
    <property type="match status" value="1"/>
</dbReference>
<keyword evidence="3 6" id="KW-0812">Transmembrane</keyword>
<evidence type="ECO:0000256" key="1">
    <source>
        <dbReference type="ARBA" id="ARBA00004141"/>
    </source>
</evidence>
<dbReference type="InterPro" id="IPR007919">
    <property type="entry name" value="UPF0220"/>
</dbReference>
<gene>
    <name evidence="7" type="ORF">DLAC_09509</name>
</gene>
<evidence type="ECO:0000256" key="6">
    <source>
        <dbReference type="SAM" id="Phobius"/>
    </source>
</evidence>
<accession>A0A151Z6J4</accession>
<comment type="caution">
    <text evidence="7">The sequence shown here is derived from an EMBL/GenBank/DDBJ whole genome shotgun (WGS) entry which is preliminary data.</text>
</comment>
<evidence type="ECO:0000256" key="5">
    <source>
        <dbReference type="ARBA" id="ARBA00023136"/>
    </source>
</evidence>
<dbReference type="FunCoup" id="A0A151Z6J4">
    <property type="interactions" value="480"/>
</dbReference>
<dbReference type="GO" id="GO:0016020">
    <property type="term" value="C:membrane"/>
    <property type="evidence" value="ECO:0007669"/>
    <property type="project" value="UniProtKB-SubCell"/>
</dbReference>
<name>A0A151Z6J4_TIELA</name>
<keyword evidence="4 6" id="KW-1133">Transmembrane helix</keyword>
<dbReference type="AlphaFoldDB" id="A0A151Z6J4"/>
<dbReference type="OrthoDB" id="268928at2759"/>
<organism evidence="7 8">
    <name type="scientific">Tieghemostelium lacteum</name>
    <name type="common">Slime mold</name>
    <name type="synonym">Dictyostelium lacteum</name>
    <dbReference type="NCBI Taxonomy" id="361077"/>
    <lineage>
        <taxon>Eukaryota</taxon>
        <taxon>Amoebozoa</taxon>
        <taxon>Evosea</taxon>
        <taxon>Eumycetozoa</taxon>
        <taxon>Dictyostelia</taxon>
        <taxon>Dictyosteliales</taxon>
        <taxon>Raperosteliaceae</taxon>
        <taxon>Tieghemostelium</taxon>
    </lineage>
</organism>
<sequence length="157" mass="17963">MHYKKYLSGFAGLIFGVAWFLWIDGHVYENTRLYHEEDYKGPTIQWIYYLPGIFATLALVMSNIVHIESLSSSSFLTNEDGVNKIRIWLFISFAISFGCVAASIWIMAGVFMPPHNTNTAAQWPGIALMLQNILIFISSLILVYSKTHKDEDEFQPF</sequence>
<dbReference type="STRING" id="361077.A0A151Z6J4"/>
<evidence type="ECO:0000256" key="3">
    <source>
        <dbReference type="ARBA" id="ARBA00022692"/>
    </source>
</evidence>
<evidence type="ECO:0000256" key="4">
    <source>
        <dbReference type="ARBA" id="ARBA00022989"/>
    </source>
</evidence>
<reference evidence="7 8" key="1">
    <citation type="submission" date="2015-12" db="EMBL/GenBank/DDBJ databases">
        <title>Dictyostelia acquired genes for synthesis and detection of signals that induce cell-type specialization by lateral gene transfer from prokaryotes.</title>
        <authorList>
            <person name="Gloeckner G."/>
            <person name="Schaap P."/>
        </authorList>
    </citation>
    <scope>NUCLEOTIDE SEQUENCE [LARGE SCALE GENOMIC DNA]</scope>
    <source>
        <strain evidence="7 8">TK</strain>
    </source>
</reference>
<dbReference type="InParanoid" id="A0A151Z6J4"/>
<protein>
    <submittedName>
        <fullName evidence="7">Transmembrane protein</fullName>
    </submittedName>
</protein>
<dbReference type="Proteomes" id="UP000076078">
    <property type="component" value="Unassembled WGS sequence"/>
</dbReference>
<evidence type="ECO:0000256" key="2">
    <source>
        <dbReference type="ARBA" id="ARBA00005335"/>
    </source>
</evidence>
<evidence type="ECO:0000313" key="8">
    <source>
        <dbReference type="Proteomes" id="UP000076078"/>
    </source>
</evidence>
<feature type="transmembrane region" description="Helical" evidence="6">
    <location>
        <begin position="6"/>
        <end position="25"/>
    </location>
</feature>
<feature type="transmembrane region" description="Helical" evidence="6">
    <location>
        <begin position="87"/>
        <end position="111"/>
    </location>
</feature>
<proteinExistence type="inferred from homology"/>
<dbReference type="Pfam" id="PF05255">
    <property type="entry name" value="UPF0220"/>
    <property type="match status" value="1"/>
</dbReference>
<feature type="transmembrane region" description="Helical" evidence="6">
    <location>
        <begin position="123"/>
        <end position="144"/>
    </location>
</feature>
<evidence type="ECO:0000313" key="7">
    <source>
        <dbReference type="EMBL" id="KYQ89558.1"/>
    </source>
</evidence>